<keyword evidence="1" id="KW-0812">Transmembrane</keyword>
<keyword evidence="1" id="KW-1133">Transmembrane helix</keyword>
<dbReference type="GO" id="GO:0016020">
    <property type="term" value="C:membrane"/>
    <property type="evidence" value="ECO:0007669"/>
    <property type="project" value="InterPro"/>
</dbReference>
<dbReference type="InterPro" id="IPR050640">
    <property type="entry name" value="Bact_2-comp_sensor_kinase"/>
</dbReference>
<keyword evidence="4" id="KW-1185">Reference proteome</keyword>
<accession>A0A098S5U7</accession>
<comment type="caution">
    <text evidence="3">The sequence shown here is derived from an EMBL/GenBank/DDBJ whole genome shotgun (WGS) entry which is preliminary data.</text>
</comment>
<dbReference type="SUPFAM" id="SSF55874">
    <property type="entry name" value="ATPase domain of HSP90 chaperone/DNA topoisomerase II/histidine kinase"/>
    <property type="match status" value="1"/>
</dbReference>
<name>A0A098S5U7_9BACT</name>
<feature type="transmembrane region" description="Helical" evidence="1">
    <location>
        <begin position="120"/>
        <end position="141"/>
    </location>
</feature>
<dbReference type="EMBL" id="JPOS01000035">
    <property type="protein sequence ID" value="KGE87485.1"/>
    <property type="molecule type" value="Genomic_DNA"/>
</dbReference>
<evidence type="ECO:0000256" key="1">
    <source>
        <dbReference type="SAM" id="Phobius"/>
    </source>
</evidence>
<evidence type="ECO:0000313" key="4">
    <source>
        <dbReference type="Proteomes" id="UP000029736"/>
    </source>
</evidence>
<dbReference type="GO" id="GO:0000155">
    <property type="term" value="F:phosphorelay sensor kinase activity"/>
    <property type="evidence" value="ECO:0007669"/>
    <property type="project" value="InterPro"/>
</dbReference>
<gene>
    <name evidence="3" type="ORF">IX84_14835</name>
</gene>
<protein>
    <recommendedName>
        <fullName evidence="2">Signal transduction histidine kinase internal region domain-containing protein</fullName>
    </recommendedName>
</protein>
<dbReference type="Pfam" id="PF06580">
    <property type="entry name" value="His_kinase"/>
    <property type="match status" value="1"/>
</dbReference>
<dbReference type="AlphaFoldDB" id="A0A098S5U7"/>
<dbReference type="PANTHER" id="PTHR34220:SF7">
    <property type="entry name" value="SENSOR HISTIDINE KINASE YPDA"/>
    <property type="match status" value="1"/>
</dbReference>
<dbReference type="PANTHER" id="PTHR34220">
    <property type="entry name" value="SENSOR HISTIDINE KINASE YPDA"/>
    <property type="match status" value="1"/>
</dbReference>
<dbReference type="STRING" id="1524460.IX84_14835"/>
<organism evidence="3 4">
    <name type="scientific">Phaeodactylibacter xiamenensis</name>
    <dbReference type="NCBI Taxonomy" id="1524460"/>
    <lineage>
        <taxon>Bacteria</taxon>
        <taxon>Pseudomonadati</taxon>
        <taxon>Bacteroidota</taxon>
        <taxon>Saprospiria</taxon>
        <taxon>Saprospirales</taxon>
        <taxon>Haliscomenobacteraceae</taxon>
        <taxon>Phaeodactylibacter</taxon>
    </lineage>
</organism>
<evidence type="ECO:0000259" key="2">
    <source>
        <dbReference type="Pfam" id="PF06580"/>
    </source>
</evidence>
<feature type="domain" description="Signal transduction histidine kinase internal region" evidence="2">
    <location>
        <begin position="162"/>
        <end position="240"/>
    </location>
</feature>
<feature type="transmembrane region" description="Helical" evidence="1">
    <location>
        <begin position="43"/>
        <end position="60"/>
    </location>
</feature>
<proteinExistence type="predicted"/>
<evidence type="ECO:0000313" key="3">
    <source>
        <dbReference type="EMBL" id="KGE87485.1"/>
    </source>
</evidence>
<sequence length="343" mass="39274">MTVRQAIGIDDRLLMWIGIPLLSFFIPLLLFNGTLESGLLRYLPKWGISFMYTVAYWLVSRQIFIYFRRRYTGANQTTMRLLYTGIALVVGFVLVNILLWKICQPILALVPEQNAEDTSMIAGSLLIVALVGTIYESIYLYQNWKRTLLETEQLRREQVESQLEGLKNQVNPHFLFNSLNTLTYLIPEDQEKAVQFVQKLSRVYRYILEMKDKKLVTLAEELKFLHAYVFLVKERFGDNLQVELDVPEPAKAMQVVPLSLQILFENAIKHNVIAKGKPLTVAVRVEGGNLVVVNKLQPKAQVMPGTGTGLANVRNRYRYFTNDPVSISADDGVFEVRLPMLQV</sequence>
<dbReference type="InterPro" id="IPR010559">
    <property type="entry name" value="Sig_transdc_His_kin_internal"/>
</dbReference>
<keyword evidence="1" id="KW-0472">Membrane</keyword>
<dbReference type="InterPro" id="IPR036890">
    <property type="entry name" value="HATPase_C_sf"/>
</dbReference>
<feature type="transmembrane region" description="Helical" evidence="1">
    <location>
        <begin position="12"/>
        <end position="31"/>
    </location>
</feature>
<reference evidence="3 4" key="1">
    <citation type="journal article" date="2014" name="Int. J. Syst. Evol. Microbiol.">
        <title>Phaeodactylibacter xiamenensis gen. nov., sp. nov., a member of the family Saprospiraceae isolated from the marine alga Phaeodactylum tricornutum.</title>
        <authorList>
            <person name="Chen Z.Jr."/>
            <person name="Lei X."/>
            <person name="Lai Q."/>
            <person name="Li Y."/>
            <person name="Zhang B."/>
            <person name="Zhang J."/>
            <person name="Zhang H."/>
            <person name="Yang L."/>
            <person name="Zheng W."/>
            <person name="Tian Y."/>
            <person name="Yu Z."/>
            <person name="Xu H.Jr."/>
            <person name="Zheng T."/>
        </authorList>
    </citation>
    <scope>NUCLEOTIDE SEQUENCE [LARGE SCALE GENOMIC DNA]</scope>
    <source>
        <strain evidence="3 4">KD52</strain>
    </source>
</reference>
<dbReference type="Proteomes" id="UP000029736">
    <property type="component" value="Unassembled WGS sequence"/>
</dbReference>
<feature type="transmembrane region" description="Helical" evidence="1">
    <location>
        <begin position="81"/>
        <end position="100"/>
    </location>
</feature>